<name>A0A1I8J4L2_9PLAT</name>
<sequence length="360" mass="38858">TDALKCANCNGAHLAYSHKCPVAKKAHQQANAREIERVSNLMQANNKQYEEDCYRRHLPETYPGLQQYATVARPQFDSAPSLRPMTAAMPTCGSPDDGLCVPEHIVPLGTENNGTDNWEVDQYLAWAMADDSDPESKVFDLPLLAIGGVVNGAPAAASDLTAASAALFELTTAGPVSSNASADASASADVLSAAASASTTSNRGSISSAATLLLLGDEDEDVPGEFAMARERFPRILASFFCGDIDWLRSRHPGGLLSQDTFIRAFDRGAGLREVLEAENLHQDWLMGRNSNASDSEAYLAGPGARPTAWDEPAAMQPSNWEEHLSLVRYTASLRLWRLEDDLDLSSDYCFDSVEEDPSN</sequence>
<dbReference type="WBParaSite" id="maker-uti_cns_0045714-snap-gene-0.6-mRNA-1">
    <property type="protein sequence ID" value="maker-uti_cns_0045714-snap-gene-0.6-mRNA-1"/>
    <property type="gene ID" value="maker-uti_cns_0045714-snap-gene-0.6"/>
</dbReference>
<accession>A0A1I8J4L2</accession>
<protein>
    <submittedName>
        <fullName evidence="2">Nanos-type domain-containing protein</fullName>
    </submittedName>
</protein>
<organism evidence="1 2">
    <name type="scientific">Macrostomum lignano</name>
    <dbReference type="NCBI Taxonomy" id="282301"/>
    <lineage>
        <taxon>Eukaryota</taxon>
        <taxon>Metazoa</taxon>
        <taxon>Spiralia</taxon>
        <taxon>Lophotrochozoa</taxon>
        <taxon>Platyhelminthes</taxon>
        <taxon>Rhabditophora</taxon>
        <taxon>Macrostomorpha</taxon>
        <taxon>Macrostomida</taxon>
        <taxon>Macrostomidae</taxon>
        <taxon>Macrostomum</taxon>
    </lineage>
</organism>
<proteinExistence type="predicted"/>
<evidence type="ECO:0000313" key="2">
    <source>
        <dbReference type="WBParaSite" id="maker-uti_cns_0045714-snap-gene-0.6-mRNA-1"/>
    </source>
</evidence>
<reference evidence="2" key="1">
    <citation type="submission" date="2016-11" db="UniProtKB">
        <authorList>
            <consortium name="WormBaseParasite"/>
        </authorList>
    </citation>
    <scope>IDENTIFICATION</scope>
</reference>
<keyword evidence="1" id="KW-1185">Reference proteome</keyword>
<dbReference type="Proteomes" id="UP000095280">
    <property type="component" value="Unplaced"/>
</dbReference>
<dbReference type="AlphaFoldDB" id="A0A1I8J4L2"/>
<evidence type="ECO:0000313" key="1">
    <source>
        <dbReference type="Proteomes" id="UP000095280"/>
    </source>
</evidence>